<dbReference type="STRING" id="1760988.SAMN02949497_1263"/>
<dbReference type="Proteomes" id="UP000192923">
    <property type="component" value="Unassembled WGS sequence"/>
</dbReference>
<accession>A0A1Y6CUI6</accession>
<protein>
    <submittedName>
        <fullName evidence="1">Uncharacterized protein</fullName>
    </submittedName>
</protein>
<evidence type="ECO:0000313" key="2">
    <source>
        <dbReference type="Proteomes" id="UP000192923"/>
    </source>
</evidence>
<keyword evidence="2" id="KW-1185">Reference proteome</keyword>
<dbReference type="RefSeq" id="WP_085210948.1">
    <property type="nucleotide sequence ID" value="NZ_FXAM01000001.1"/>
</dbReference>
<evidence type="ECO:0000313" key="1">
    <source>
        <dbReference type="EMBL" id="SMF93967.1"/>
    </source>
</evidence>
<reference evidence="1 2" key="1">
    <citation type="submission" date="2016-12" db="EMBL/GenBank/DDBJ databases">
        <authorList>
            <person name="Song W.-J."/>
            <person name="Kurnit D.M."/>
        </authorList>
    </citation>
    <scope>NUCLEOTIDE SEQUENCE [LARGE SCALE GENOMIC DNA]</scope>
    <source>
        <strain evidence="1 2">175</strain>
    </source>
</reference>
<name>A0A1Y6CUI6_9GAMM</name>
<dbReference type="EMBL" id="FXAM01000001">
    <property type="protein sequence ID" value="SMF93967.1"/>
    <property type="molecule type" value="Genomic_DNA"/>
</dbReference>
<proteinExistence type="predicted"/>
<organism evidence="1 2">
    <name type="scientific">Methylomagnum ishizawai</name>
    <dbReference type="NCBI Taxonomy" id="1760988"/>
    <lineage>
        <taxon>Bacteria</taxon>
        <taxon>Pseudomonadati</taxon>
        <taxon>Pseudomonadota</taxon>
        <taxon>Gammaproteobacteria</taxon>
        <taxon>Methylococcales</taxon>
        <taxon>Methylococcaceae</taxon>
        <taxon>Methylomagnum</taxon>
    </lineage>
</organism>
<gene>
    <name evidence="1" type="ORF">SAMN02949497_1263</name>
</gene>
<dbReference type="AlphaFoldDB" id="A0A1Y6CUI6"/>
<sequence length="60" mass="6755">MRTLKHAKLRQILAQGRARALVDEQHFAQRRAEKAQAAIADLECEANAPRGPVQPKVWPL</sequence>